<dbReference type="Proteomes" id="UP000078284">
    <property type="component" value="Chromosome 4"/>
</dbReference>
<organism evidence="1 2">
    <name type="scientific">Arabidopsis thaliana</name>
    <name type="common">Mouse-ear cress</name>
    <dbReference type="NCBI Taxonomy" id="3702"/>
    <lineage>
        <taxon>Eukaryota</taxon>
        <taxon>Viridiplantae</taxon>
        <taxon>Streptophyta</taxon>
        <taxon>Embryophyta</taxon>
        <taxon>Tracheophyta</taxon>
        <taxon>Spermatophyta</taxon>
        <taxon>Magnoliopsida</taxon>
        <taxon>eudicotyledons</taxon>
        <taxon>Gunneridae</taxon>
        <taxon>Pentapetalae</taxon>
        <taxon>rosids</taxon>
        <taxon>malvids</taxon>
        <taxon>Brassicales</taxon>
        <taxon>Brassicaceae</taxon>
        <taxon>Camelineae</taxon>
        <taxon>Arabidopsis</taxon>
    </lineage>
</organism>
<name>A0A178V3T1_ARATH</name>
<evidence type="ECO:0000313" key="1">
    <source>
        <dbReference type="EMBL" id="OAP00957.1"/>
    </source>
</evidence>
<reference evidence="2" key="1">
    <citation type="journal article" date="2016" name="Proc. Natl. Acad. Sci. U.S.A.">
        <title>Chromosome-level assembly of Arabidopsis thaliana Ler reveals the extent of translocation and inversion polymorphisms.</title>
        <authorList>
            <person name="Zapata L."/>
            <person name="Ding J."/>
            <person name="Willing E.M."/>
            <person name="Hartwig B."/>
            <person name="Bezdan D."/>
            <person name="Jiao W.B."/>
            <person name="Patel V."/>
            <person name="Velikkakam James G."/>
            <person name="Koornneef M."/>
            <person name="Ossowski S."/>
            <person name="Schneeberger K."/>
        </authorList>
    </citation>
    <scope>NUCLEOTIDE SEQUENCE [LARGE SCALE GENOMIC DNA]</scope>
    <source>
        <strain evidence="2">cv. Landsberg erecta</strain>
    </source>
</reference>
<proteinExistence type="predicted"/>
<evidence type="ECO:0000313" key="2">
    <source>
        <dbReference type="Proteomes" id="UP000078284"/>
    </source>
</evidence>
<dbReference type="EMBL" id="LUHQ01000004">
    <property type="protein sequence ID" value="OAP00957.1"/>
    <property type="molecule type" value="Genomic_DNA"/>
</dbReference>
<sequence>MTLKPEIPATRNHSLTSGSSLISIAVIFGTILQKGLILVEEESSTSSSITLVSCSVCRRATANQQIKR</sequence>
<accession>A0A178V3T1</accession>
<gene>
    <name evidence="1" type="ordered locus">AXX17_At4g42190</name>
</gene>
<protein>
    <submittedName>
        <fullName evidence="1">Uncharacterized protein</fullName>
    </submittedName>
</protein>
<dbReference type="AlphaFoldDB" id="A0A178V3T1"/>
<comment type="caution">
    <text evidence="1">The sequence shown here is derived from an EMBL/GenBank/DDBJ whole genome shotgun (WGS) entry which is preliminary data.</text>
</comment>